<evidence type="ECO:0008006" key="3">
    <source>
        <dbReference type="Google" id="ProtNLM"/>
    </source>
</evidence>
<name>A0A9P5XJA9_9AGAR</name>
<dbReference type="SUPFAM" id="SSF52047">
    <property type="entry name" value="RNI-like"/>
    <property type="match status" value="1"/>
</dbReference>
<keyword evidence="2" id="KW-1185">Reference proteome</keyword>
<evidence type="ECO:0000313" key="1">
    <source>
        <dbReference type="EMBL" id="KAF9451424.1"/>
    </source>
</evidence>
<feature type="non-terminal residue" evidence="1">
    <location>
        <position position="1"/>
    </location>
</feature>
<reference evidence="1" key="1">
    <citation type="submission" date="2020-11" db="EMBL/GenBank/DDBJ databases">
        <authorList>
            <consortium name="DOE Joint Genome Institute"/>
            <person name="Ahrendt S."/>
            <person name="Riley R."/>
            <person name="Andreopoulos W."/>
            <person name="Labutti K."/>
            <person name="Pangilinan J."/>
            <person name="Ruiz-Duenas F.J."/>
            <person name="Barrasa J.M."/>
            <person name="Sanchez-Garcia M."/>
            <person name="Camarero S."/>
            <person name="Miyauchi S."/>
            <person name="Serrano A."/>
            <person name="Linde D."/>
            <person name="Babiker R."/>
            <person name="Drula E."/>
            <person name="Ayuso-Fernandez I."/>
            <person name="Pacheco R."/>
            <person name="Padilla G."/>
            <person name="Ferreira P."/>
            <person name="Barriuso J."/>
            <person name="Kellner H."/>
            <person name="Castanera R."/>
            <person name="Alfaro M."/>
            <person name="Ramirez L."/>
            <person name="Pisabarro A.G."/>
            <person name="Kuo A."/>
            <person name="Tritt A."/>
            <person name="Lipzen A."/>
            <person name="He G."/>
            <person name="Yan M."/>
            <person name="Ng V."/>
            <person name="Cullen D."/>
            <person name="Martin F."/>
            <person name="Rosso M.-N."/>
            <person name="Henrissat B."/>
            <person name="Hibbett D."/>
            <person name="Martinez A.T."/>
            <person name="Grigoriev I.V."/>
        </authorList>
    </citation>
    <scope>NUCLEOTIDE SEQUENCE</scope>
    <source>
        <strain evidence="1">MF-IS2</strain>
    </source>
</reference>
<dbReference type="AlphaFoldDB" id="A0A9P5XJA9"/>
<accession>A0A9P5XJA9</accession>
<protein>
    <recommendedName>
        <fullName evidence="3">F-box domain-containing protein</fullName>
    </recommendedName>
</protein>
<comment type="caution">
    <text evidence="1">The sequence shown here is derived from an EMBL/GenBank/DDBJ whole genome shotgun (WGS) entry which is preliminary data.</text>
</comment>
<proteinExistence type="predicted"/>
<organism evidence="1 2">
    <name type="scientific">Macrolepiota fuliginosa MF-IS2</name>
    <dbReference type="NCBI Taxonomy" id="1400762"/>
    <lineage>
        <taxon>Eukaryota</taxon>
        <taxon>Fungi</taxon>
        <taxon>Dikarya</taxon>
        <taxon>Basidiomycota</taxon>
        <taxon>Agaricomycotina</taxon>
        <taxon>Agaricomycetes</taxon>
        <taxon>Agaricomycetidae</taxon>
        <taxon>Agaricales</taxon>
        <taxon>Agaricineae</taxon>
        <taxon>Agaricaceae</taxon>
        <taxon>Macrolepiota</taxon>
    </lineage>
</organism>
<evidence type="ECO:0000313" key="2">
    <source>
        <dbReference type="Proteomes" id="UP000807342"/>
    </source>
</evidence>
<sequence length="292" mass="33245">MSHLPAPLDIANNLPQEILNLVVYHARFDHNSLLNLCLTSPFFHHEAQRHLYYELRIANDGRPAIGPSRALTVDVAKAIQLFSTLTQYNTALARHVQILYHCVIPQGACSEYWTLMNKSLILMYNLKKLTLYRRIPPCIFEGCTSFQLRNIECSHPCVDPSFRTAFLDFLATQPNIKSLFMAWDPDIPFPTTHCRNLTSLAGDRCTIEQVLPGREFTIKKLTWVPAREEDPGVNIIASRLSRIHVLSLGGYHVRPNLISLVPYLRSLQILRLIGVAPNVCHFRLLCNLPTTH</sequence>
<dbReference type="Proteomes" id="UP000807342">
    <property type="component" value="Unassembled WGS sequence"/>
</dbReference>
<dbReference type="EMBL" id="MU151085">
    <property type="protein sequence ID" value="KAF9451424.1"/>
    <property type="molecule type" value="Genomic_DNA"/>
</dbReference>
<dbReference type="OrthoDB" id="2951221at2759"/>
<gene>
    <name evidence="1" type="ORF">P691DRAFT_807777</name>
</gene>